<dbReference type="Proteomes" id="UP000179807">
    <property type="component" value="Unassembled WGS sequence"/>
</dbReference>
<comment type="subcellular location">
    <subcellularLocation>
        <location evidence="1">Cytoplasmic vesicle membrane</location>
    </subcellularLocation>
    <subcellularLocation>
        <location evidence="2">Golgi apparatus</location>
    </subcellularLocation>
</comment>
<dbReference type="AlphaFoldDB" id="A0A1J4L4C1"/>
<dbReference type="InterPro" id="IPR013041">
    <property type="entry name" value="Clathrin_app_Ig-like_sf"/>
</dbReference>
<evidence type="ECO:0000256" key="9">
    <source>
        <dbReference type="PIRNR" id="PIRNR037094"/>
    </source>
</evidence>
<dbReference type="Gene3D" id="2.60.40.1230">
    <property type="match status" value="1"/>
</dbReference>
<dbReference type="InterPro" id="IPR017107">
    <property type="entry name" value="AP1_complex_gsu"/>
</dbReference>
<keyword evidence="5 9" id="KW-0653">Protein transport</keyword>
<dbReference type="InterPro" id="IPR050840">
    <property type="entry name" value="Adaptor_Complx_Large_Subunit"/>
</dbReference>
<dbReference type="InterPro" id="IPR008152">
    <property type="entry name" value="Clathrin_a/b/g-adaptin_app_Ig"/>
</dbReference>
<dbReference type="InterPro" id="IPR011989">
    <property type="entry name" value="ARM-like"/>
</dbReference>
<comment type="similarity">
    <text evidence="3 9">Belongs to the adaptor complexes large subunit family.</text>
</comment>
<evidence type="ECO:0000313" key="12">
    <source>
        <dbReference type="EMBL" id="OHT16790.1"/>
    </source>
</evidence>
<evidence type="ECO:0000256" key="5">
    <source>
        <dbReference type="ARBA" id="ARBA00022927"/>
    </source>
</evidence>
<dbReference type="GO" id="GO:0006886">
    <property type="term" value="P:intracellular protein transport"/>
    <property type="evidence" value="ECO:0007669"/>
    <property type="project" value="UniProtKB-UniRule"/>
</dbReference>
<dbReference type="PIRSF" id="PIRSF037094">
    <property type="entry name" value="AP1_complex_gamma"/>
    <property type="match status" value="1"/>
</dbReference>
<dbReference type="GO" id="GO:0030121">
    <property type="term" value="C:AP-1 adaptor complex"/>
    <property type="evidence" value="ECO:0007669"/>
    <property type="project" value="InterPro"/>
</dbReference>
<feature type="domain" description="GAE" evidence="11">
    <location>
        <begin position="688"/>
        <end position="803"/>
    </location>
</feature>
<dbReference type="Pfam" id="PF01602">
    <property type="entry name" value="Adaptin_N"/>
    <property type="match status" value="1"/>
</dbReference>
<evidence type="ECO:0000256" key="10">
    <source>
        <dbReference type="SAM" id="MobiDB-lite"/>
    </source>
</evidence>
<comment type="caution">
    <text evidence="12">The sequence shown here is derived from an EMBL/GenBank/DDBJ whole genome shotgun (WGS) entry which is preliminary data.</text>
</comment>
<protein>
    <recommendedName>
        <fullName evidence="9">AP-1 complex subunit gamma</fullName>
    </recommendedName>
</protein>
<organism evidence="12 13">
    <name type="scientific">Tritrichomonas foetus</name>
    <dbReference type="NCBI Taxonomy" id="1144522"/>
    <lineage>
        <taxon>Eukaryota</taxon>
        <taxon>Metamonada</taxon>
        <taxon>Parabasalia</taxon>
        <taxon>Tritrichomonadida</taxon>
        <taxon>Tritrichomonadidae</taxon>
        <taxon>Tritrichomonas</taxon>
    </lineage>
</organism>
<dbReference type="InterPro" id="IPR002553">
    <property type="entry name" value="Clathrin/coatomer_adapt-like_N"/>
</dbReference>
<feature type="compositionally biased region" description="Low complexity" evidence="10">
    <location>
        <begin position="603"/>
        <end position="625"/>
    </location>
</feature>
<dbReference type="SUPFAM" id="SSF49348">
    <property type="entry name" value="Clathrin adaptor appendage domain"/>
    <property type="match status" value="1"/>
</dbReference>
<evidence type="ECO:0000256" key="2">
    <source>
        <dbReference type="ARBA" id="ARBA00004555"/>
    </source>
</evidence>
<evidence type="ECO:0000256" key="8">
    <source>
        <dbReference type="ARBA" id="ARBA00023329"/>
    </source>
</evidence>
<proteinExistence type="inferred from homology"/>
<feature type="region of interest" description="Disordered" evidence="10">
    <location>
        <begin position="603"/>
        <end position="658"/>
    </location>
</feature>
<keyword evidence="4 9" id="KW-0813">Transport</keyword>
<dbReference type="VEuPathDB" id="TrichDB:TRFO_41545"/>
<reference evidence="12" key="1">
    <citation type="submission" date="2016-10" db="EMBL/GenBank/DDBJ databases">
        <authorList>
            <person name="Benchimol M."/>
            <person name="Almeida L.G."/>
            <person name="Vasconcelos A.T."/>
            <person name="Perreira-Neves A."/>
            <person name="Rosa I.A."/>
            <person name="Tasca T."/>
            <person name="Bogo M.R."/>
            <person name="de Souza W."/>
        </authorList>
    </citation>
    <scope>NUCLEOTIDE SEQUENCE [LARGE SCALE GENOMIC DNA]</scope>
    <source>
        <strain evidence="12">K</strain>
    </source>
</reference>
<sequence>MTQELNEFISSVRLADSLEHERFLIKSEQADMRSYVRECDPTMRPRIVAKLLFLNILGENVSYGQMEALTLMSQDRFSYKRIGYIAAAAILDEASEMTVLITHTITKDLESNDPRIQCLALAFIANLGSTEMCQAVATHVIKLGESNHPNVMKRSAMAGCRIVQRVPDIADTFKGTVSRLLKQGAHGVVISAINLMSNLIEAQPNLKTYWTRYAAAFTKILRQLNQSKASREFAFTVFNDPFLQVRLMKILSVLKKPSDDLDDVLESIATGVDIRRNSGRALLFQAVETIVSTAKKASLRGLAFSQIGRLFHFKEANVVYSALSVYSHVLYQGNEIVGRTTGDSIALQRYKTNVVHLLSHRDSSIRRRALDVVSALVDETNVESLIPEVLDYVKLADSEFRVELVGKIFTAIQRFAPNPKWNFDMVHRILIDNGNYVGSDIITNFCKLISKSPDLQSHAVHQLSASMLNFSDTQSLMQVTAWVLGEFMIRDDGGFDNLKTLMKMPQTTGQTKGYIITALGKLSVRFNRREELIAFLKPLETSANLDVQQRAGEISAIVAMPDVCEDILTSIDATDSQQNATTLVVDNKEEHEDDNDLLLILDSPNKNATNTTNPNSNQNTNNSNTFDVLGDFSITNQSNNSLNNNNNSKSESNSGKSAMDDLLSLDVSPVSNNPNNLMNGQNDKEIKPPPGAVEALRTPDYVIYFEIRKNPQNQKQIAIRASVFNLGNIALNNFSIKYGVPYGWMLQTQPPTATKLDPIGGKPIFQQLMVYTQTNTPLMMKTQINYVYGSQPIVENGEINPIFN</sequence>
<evidence type="ECO:0000259" key="11">
    <source>
        <dbReference type="PROSITE" id="PS50180"/>
    </source>
</evidence>
<dbReference type="OrthoDB" id="28053at2759"/>
<evidence type="ECO:0000256" key="6">
    <source>
        <dbReference type="ARBA" id="ARBA00023034"/>
    </source>
</evidence>
<dbReference type="PROSITE" id="PS50180">
    <property type="entry name" value="GAE"/>
    <property type="match status" value="1"/>
</dbReference>
<keyword evidence="7 9" id="KW-0472">Membrane</keyword>
<accession>A0A1J4L4C1</accession>
<name>A0A1J4L4C1_9EUKA</name>
<evidence type="ECO:0000256" key="7">
    <source>
        <dbReference type="ARBA" id="ARBA00023136"/>
    </source>
</evidence>
<gene>
    <name evidence="12" type="ORF">TRFO_41545</name>
</gene>
<feature type="compositionally biased region" description="Low complexity" evidence="10">
    <location>
        <begin position="636"/>
        <end position="654"/>
    </location>
</feature>
<dbReference type="SUPFAM" id="SSF48371">
    <property type="entry name" value="ARM repeat"/>
    <property type="match status" value="1"/>
</dbReference>
<dbReference type="GO" id="GO:0016192">
    <property type="term" value="P:vesicle-mediated transport"/>
    <property type="evidence" value="ECO:0007669"/>
    <property type="project" value="InterPro"/>
</dbReference>
<evidence type="ECO:0000256" key="1">
    <source>
        <dbReference type="ARBA" id="ARBA00004156"/>
    </source>
</evidence>
<dbReference type="InterPro" id="IPR008153">
    <property type="entry name" value="GAE_dom"/>
</dbReference>
<dbReference type="RefSeq" id="XP_068369926.1">
    <property type="nucleotide sequence ID" value="XM_068513838.1"/>
</dbReference>
<dbReference type="Pfam" id="PF02883">
    <property type="entry name" value="Alpha_adaptinC2"/>
    <property type="match status" value="1"/>
</dbReference>
<dbReference type="Gene3D" id="1.25.10.10">
    <property type="entry name" value="Leucine-rich Repeat Variant"/>
    <property type="match status" value="1"/>
</dbReference>
<dbReference type="PANTHER" id="PTHR22780">
    <property type="entry name" value="ADAPTIN, ALPHA/GAMMA/EPSILON"/>
    <property type="match status" value="1"/>
</dbReference>
<evidence type="ECO:0000256" key="3">
    <source>
        <dbReference type="ARBA" id="ARBA00006613"/>
    </source>
</evidence>
<keyword evidence="13" id="KW-1185">Reference proteome</keyword>
<evidence type="ECO:0000256" key="4">
    <source>
        <dbReference type="ARBA" id="ARBA00022448"/>
    </source>
</evidence>
<keyword evidence="6 9" id="KW-0333">Golgi apparatus</keyword>
<dbReference type="GeneID" id="94848542"/>
<evidence type="ECO:0000313" key="13">
    <source>
        <dbReference type="Proteomes" id="UP000179807"/>
    </source>
</evidence>
<dbReference type="EMBL" id="MLAK01000069">
    <property type="protein sequence ID" value="OHT16790.1"/>
    <property type="molecule type" value="Genomic_DNA"/>
</dbReference>
<dbReference type="InterPro" id="IPR016024">
    <property type="entry name" value="ARM-type_fold"/>
</dbReference>
<keyword evidence="8 9" id="KW-0968">Cytoplasmic vesicle</keyword>